<evidence type="ECO:0008006" key="3">
    <source>
        <dbReference type="Google" id="ProtNLM"/>
    </source>
</evidence>
<evidence type="ECO:0000313" key="1">
    <source>
        <dbReference type="EMBL" id="OOR03309.1"/>
    </source>
</evidence>
<gene>
    <name evidence="1" type="ORF">BW900_27795</name>
</gene>
<protein>
    <recommendedName>
        <fullName evidence="3">YolD-like family protein</fullName>
    </recommendedName>
</protein>
<dbReference type="InterPro" id="IPR014962">
    <property type="entry name" value="YolD"/>
</dbReference>
<dbReference type="Pfam" id="PF08863">
    <property type="entry name" value="YolD"/>
    <property type="match status" value="1"/>
</dbReference>
<comment type="caution">
    <text evidence="1">The sequence shown here is derived from an EMBL/GenBank/DDBJ whole genome shotgun (WGS) entry which is preliminary data.</text>
</comment>
<reference evidence="1 2" key="1">
    <citation type="submission" date="2017-01" db="EMBL/GenBank/DDBJ databases">
        <title>Bacillus cereus isolates.</title>
        <authorList>
            <person name="Beno S.M."/>
        </authorList>
    </citation>
    <scope>NUCLEOTIDE SEQUENCE [LARGE SCALE GENOMIC DNA]</scope>
    <source>
        <strain evidence="1 2">FSL W7-1108</strain>
    </source>
</reference>
<accession>A0A1S9T0V0</accession>
<dbReference type="EMBL" id="MUAI01000049">
    <property type="protein sequence ID" value="OOR03309.1"/>
    <property type="molecule type" value="Genomic_DNA"/>
</dbReference>
<dbReference type="Proteomes" id="UP000190696">
    <property type="component" value="Unassembled WGS sequence"/>
</dbReference>
<sequence length="109" mass="13121">MIDRGMMRWVPFSAIKEQFEGLNEMYEKQNEVPMPILDEQKLDLINDIVYCAMAENKQVSISYQKQNKVYSEVGYIHYYDMVCNELRFRNQHDNVLYIKINHVTDIKYT</sequence>
<evidence type="ECO:0000313" key="2">
    <source>
        <dbReference type="Proteomes" id="UP000190696"/>
    </source>
</evidence>
<organism evidence="1 2">
    <name type="scientific">Bacillus mycoides</name>
    <dbReference type="NCBI Taxonomy" id="1405"/>
    <lineage>
        <taxon>Bacteria</taxon>
        <taxon>Bacillati</taxon>
        <taxon>Bacillota</taxon>
        <taxon>Bacilli</taxon>
        <taxon>Bacillales</taxon>
        <taxon>Bacillaceae</taxon>
        <taxon>Bacillus</taxon>
        <taxon>Bacillus cereus group</taxon>
    </lineage>
</organism>
<dbReference type="PANTHER" id="PTHR40051:SF1">
    <property type="entry name" value="YOLD-LIKE FAMILY PROTEIN"/>
    <property type="match status" value="1"/>
</dbReference>
<dbReference type="RefSeq" id="WP_078177201.1">
    <property type="nucleotide sequence ID" value="NZ_JBCMNA010000073.1"/>
</dbReference>
<dbReference type="PANTHER" id="PTHR40051">
    <property type="entry name" value="IG HYPOTHETICAL 15966"/>
    <property type="match status" value="1"/>
</dbReference>
<proteinExistence type="predicted"/>
<dbReference type="AlphaFoldDB" id="A0A1S9T0V0"/>
<name>A0A1S9T0V0_BACMY</name>